<evidence type="ECO:0000259" key="1">
    <source>
        <dbReference type="SMART" id="SM00587"/>
    </source>
</evidence>
<proteinExistence type="predicted"/>
<dbReference type="Pfam" id="PF02958">
    <property type="entry name" value="EcKL"/>
    <property type="match status" value="1"/>
</dbReference>
<dbReference type="Gene3D" id="3.90.1200.10">
    <property type="match status" value="1"/>
</dbReference>
<keyword evidence="2" id="KW-1185">Reference proteome</keyword>
<dbReference type="GeneID" id="108563444"/>
<dbReference type="InterPro" id="IPR015897">
    <property type="entry name" value="CHK_kinase-like"/>
</dbReference>
<protein>
    <submittedName>
        <fullName evidence="3">Uncharacterized protein LOC108563444</fullName>
    </submittedName>
</protein>
<feature type="domain" description="CHK kinase-like" evidence="1">
    <location>
        <begin position="125"/>
        <end position="320"/>
    </location>
</feature>
<gene>
    <name evidence="3" type="primary">LOC108563444</name>
</gene>
<dbReference type="PANTHER" id="PTHR11012:SF48">
    <property type="entry name" value="CHK KINASE-LIKE DOMAIN-CONTAINING PROTEIN-RELATED"/>
    <property type="match status" value="1"/>
</dbReference>
<name>A0ABM1MSU5_NICVS</name>
<evidence type="ECO:0000313" key="3">
    <source>
        <dbReference type="RefSeq" id="XP_017777645.1"/>
    </source>
</evidence>
<evidence type="ECO:0000313" key="2">
    <source>
        <dbReference type="Proteomes" id="UP000695000"/>
    </source>
</evidence>
<reference evidence="3" key="1">
    <citation type="submission" date="2025-08" db="UniProtKB">
        <authorList>
            <consortium name="RefSeq"/>
        </authorList>
    </citation>
    <scope>IDENTIFICATION</scope>
    <source>
        <tissue evidence="3">Whole Larva</tissue>
    </source>
</reference>
<accession>A0ABM1MSU5</accession>
<dbReference type="InterPro" id="IPR004119">
    <property type="entry name" value="EcKL"/>
</dbReference>
<dbReference type="PANTHER" id="PTHR11012">
    <property type="entry name" value="PROTEIN KINASE-LIKE DOMAIN-CONTAINING"/>
    <property type="match status" value="1"/>
</dbReference>
<sequence>MIKILYEIFTKVECENVLRKYCEPEGADVIAYKVKPLSDKVQGFMGQHYLLEITFSIPKSGNNEIQGFFLKVLNGTSKLILEMCMSVRAYEKEEFHYNFLQREYLKENIDISYGPRLYFCKPYKLVLEDLCLRGFTTRNKYDQFSLDECKVVLKNLATFHSSFIIYEKRKSVCLLDSYPECLEDRIFTTEVTCGSTWIRCSIDGLVKIVDHIDIISELEKNTLKSDIMEVYQKTCDKQVNRKCLNTILHADLWSNNFLFKYKDGKVTDCMLLDYQAIKYGPPASDVMQMIRTNTNSKFRQDNLNDLLKFYYECLSTCLSKAGYSCENYFTMNDFLDSCKEVDLDVTLQSIAGRSMTFLSEDVIAEYVATEEANRKFMFEDRSKVMVNSFLTSDLCREVLLDDLMDFKNTVSKYKHL</sequence>
<dbReference type="SMART" id="SM00587">
    <property type="entry name" value="CHK"/>
    <property type="match status" value="1"/>
</dbReference>
<dbReference type="SUPFAM" id="SSF56112">
    <property type="entry name" value="Protein kinase-like (PK-like)"/>
    <property type="match status" value="1"/>
</dbReference>
<dbReference type="Proteomes" id="UP000695000">
    <property type="component" value="Unplaced"/>
</dbReference>
<dbReference type="InterPro" id="IPR011009">
    <property type="entry name" value="Kinase-like_dom_sf"/>
</dbReference>
<dbReference type="RefSeq" id="XP_017777645.1">
    <property type="nucleotide sequence ID" value="XM_017922156.1"/>
</dbReference>
<organism evidence="2 3">
    <name type="scientific">Nicrophorus vespilloides</name>
    <name type="common">Boreal carrion beetle</name>
    <dbReference type="NCBI Taxonomy" id="110193"/>
    <lineage>
        <taxon>Eukaryota</taxon>
        <taxon>Metazoa</taxon>
        <taxon>Ecdysozoa</taxon>
        <taxon>Arthropoda</taxon>
        <taxon>Hexapoda</taxon>
        <taxon>Insecta</taxon>
        <taxon>Pterygota</taxon>
        <taxon>Neoptera</taxon>
        <taxon>Endopterygota</taxon>
        <taxon>Coleoptera</taxon>
        <taxon>Polyphaga</taxon>
        <taxon>Staphyliniformia</taxon>
        <taxon>Silphidae</taxon>
        <taxon>Nicrophorinae</taxon>
        <taxon>Nicrophorus</taxon>
    </lineage>
</organism>